<dbReference type="InterPro" id="IPR001752">
    <property type="entry name" value="Kinesin_motor_dom"/>
</dbReference>
<feature type="coiled-coil region" evidence="6">
    <location>
        <begin position="512"/>
        <end position="550"/>
    </location>
</feature>
<feature type="compositionally biased region" description="Basic and acidic residues" evidence="7">
    <location>
        <begin position="289"/>
        <end position="306"/>
    </location>
</feature>
<dbReference type="PROSITE" id="PS50848">
    <property type="entry name" value="START"/>
    <property type="match status" value="1"/>
</dbReference>
<accession>A0A5J5CJG2</accession>
<feature type="region of interest" description="Disordered" evidence="7">
    <location>
        <begin position="2364"/>
        <end position="2473"/>
    </location>
</feature>
<dbReference type="Proteomes" id="UP000327493">
    <property type="component" value="Chromosome 20"/>
</dbReference>
<dbReference type="EMBL" id="VOFY01000020">
    <property type="protein sequence ID" value="KAA8581954.1"/>
    <property type="molecule type" value="Genomic_DNA"/>
</dbReference>
<comment type="caution">
    <text evidence="10">The sequence shown here is derived from an EMBL/GenBank/DDBJ whole genome shotgun (WGS) entry which is preliminary data.</text>
</comment>
<dbReference type="Gene3D" id="3.40.850.10">
    <property type="entry name" value="Kinesin motor domain"/>
    <property type="match status" value="1"/>
</dbReference>
<dbReference type="InterPro" id="IPR008984">
    <property type="entry name" value="SMAD_FHA_dom_sf"/>
</dbReference>
<evidence type="ECO:0000256" key="6">
    <source>
        <dbReference type="SAM" id="Coils"/>
    </source>
</evidence>
<evidence type="ECO:0000256" key="2">
    <source>
        <dbReference type="ARBA" id="ARBA00022840"/>
    </source>
</evidence>
<dbReference type="GO" id="GO:0003777">
    <property type="term" value="F:microtubule motor activity"/>
    <property type="evidence" value="ECO:0007669"/>
    <property type="project" value="InterPro"/>
</dbReference>
<protein>
    <recommendedName>
        <fullName evidence="12">Kinesin motor domain-containing protein</fullName>
    </recommendedName>
</protein>
<feature type="region of interest" description="Disordered" evidence="7">
    <location>
        <begin position="1522"/>
        <end position="1549"/>
    </location>
</feature>
<dbReference type="SUPFAM" id="SSF52540">
    <property type="entry name" value="P-loop containing nucleoside triphosphate hydrolases"/>
    <property type="match status" value="1"/>
</dbReference>
<feature type="compositionally biased region" description="Polar residues" evidence="7">
    <location>
        <begin position="1220"/>
        <end position="1234"/>
    </location>
</feature>
<feature type="region of interest" description="Disordered" evidence="7">
    <location>
        <begin position="773"/>
        <end position="800"/>
    </location>
</feature>
<feature type="compositionally biased region" description="Polar residues" evidence="7">
    <location>
        <begin position="1528"/>
        <end position="1537"/>
    </location>
</feature>
<dbReference type="InterPro" id="IPR027417">
    <property type="entry name" value="P-loop_NTPase"/>
</dbReference>
<feature type="region of interest" description="Disordered" evidence="7">
    <location>
        <begin position="1179"/>
        <end position="1234"/>
    </location>
</feature>
<feature type="region of interest" description="Disordered" evidence="7">
    <location>
        <begin position="1909"/>
        <end position="1932"/>
    </location>
</feature>
<feature type="compositionally biased region" description="Basic and acidic residues" evidence="7">
    <location>
        <begin position="773"/>
        <end position="789"/>
    </location>
</feature>
<feature type="region of interest" description="Disordered" evidence="7">
    <location>
        <begin position="1468"/>
        <end position="1487"/>
    </location>
</feature>
<feature type="compositionally biased region" description="Basic and acidic residues" evidence="7">
    <location>
        <begin position="1473"/>
        <end position="1487"/>
    </location>
</feature>
<keyword evidence="2 5" id="KW-0067">ATP-binding</keyword>
<dbReference type="PROSITE" id="PS00411">
    <property type="entry name" value="KINESIN_MOTOR_1"/>
    <property type="match status" value="1"/>
</dbReference>
<feature type="compositionally biased region" description="Low complexity" evidence="7">
    <location>
        <begin position="2457"/>
        <end position="2473"/>
    </location>
</feature>
<dbReference type="SUPFAM" id="SSF55961">
    <property type="entry name" value="Bet v1-like"/>
    <property type="match status" value="1"/>
</dbReference>
<organism evidence="10 11">
    <name type="scientific">Etheostoma spectabile</name>
    <name type="common">orangethroat darter</name>
    <dbReference type="NCBI Taxonomy" id="54343"/>
    <lineage>
        <taxon>Eukaryota</taxon>
        <taxon>Metazoa</taxon>
        <taxon>Chordata</taxon>
        <taxon>Craniata</taxon>
        <taxon>Vertebrata</taxon>
        <taxon>Euteleostomi</taxon>
        <taxon>Actinopterygii</taxon>
        <taxon>Neopterygii</taxon>
        <taxon>Teleostei</taxon>
        <taxon>Neoteleostei</taxon>
        <taxon>Acanthomorphata</taxon>
        <taxon>Eupercaria</taxon>
        <taxon>Perciformes</taxon>
        <taxon>Percoidei</taxon>
        <taxon>Percidae</taxon>
        <taxon>Etheostomatinae</taxon>
        <taxon>Etheostoma</taxon>
    </lineage>
</organism>
<evidence type="ECO:0000256" key="7">
    <source>
        <dbReference type="SAM" id="MobiDB-lite"/>
    </source>
</evidence>
<sequence>VFQDLGVSVLSGASEGYNVCLFAYGQTGSGKTYTMMGTPDSIGLTPRICQGLFRSEDTFSDGQNSSRVEIRAGEQKKRASLRVREHPEKGPYVQDLSQHVVTDCKHAMDLLEEGMANRITAATHNHDASSRSHAIFTIQYTQAILEKNLPSETVSKINLVDLAGSERADPHYCRDRLTEGSNINKSLVTLGIVISALAQNSQMSSSCQSINSMASEGDGSSSFSGGGGRRHSFIPYRDSVLTWLLKDSLGGNSKTIMIATVSPSASSYNETLSTLRYAAHARNIVNKPRVNERRNPSPSLSDERDGNLSEIVLQNELKVEQLTKDWSESWRDKKELLEQYSVDINRDRAGFLINSFQPHLVTLDGDVLSTGVVFYHLREGVTHIGPQEQFEEPQIVLQGSASCEIENHGGVVTLTPLPGCVCLLNDREVTESCRLAQGMVITLGGVHKFRFNHPAEAAVLRERKRASEGGMTCTYIDHCPLTPDHSIKEVKLQGQLGACLSPSAEPTARQRMEEQQHYVESLRQEIQAEQKRAERELEREQAHLRQQHSEIQQWILQEKRRLTTVESGVQTDVIHAPLLEPGGNQASEDQEGETVDHPSQVVRARKKVVQEELLKHHALCRSESRIRRKKLHYQLERIARKRHLLEAKRELQRLERALPPGPGSPESPELGSPTKLRGRPFVSRRHSFSADLLSRLYPQNTPIFRHFLKRNRSTELTSNSSTTSDSIGSREWVSDECLPRERTQSCSGTFFSGQSQACRSRMSSSENIRQAAKEEHQALPCRERPERKPLLPNRDLSFKNRSDQNSVTLKSPLGTILQPVSNKNIQEPTARKTSSQIVPCMNELSYKDNNKPETTEKTSSRSVGPRLKTALSKVFRKPPAGVNGGRGPKPLGRIASKFYWRQRRDRSLKDVKISGSKCAVKTAVSCEELDQRTLSEDIKQRRWHSTEALMNTTSIWVERQQGLLGWEEEQEDRDDGTSDSESLFSLDSLSSAYVTALAEQLRHEEAAQSEAESEDSQMSKDSLAAESSGKYSTVEKRSQTVVPTYSLVTDCSYSSMRHNRTAEISLNRDHPQKPQVIPAEACWSQQNSPKSRHSGATRKHLTHNSLVADSRDTVHKMIEDFGNMQTTLTISPRSLSSCSVREPENMLALTDAWSSTDAADSPRIYRDYLPLQRKKMFKGVESSRSSSSPSPTSMNLSDSQSESRSYSSTSTSTEGVKVTMQDQPSVKNSRGTSDTLDFRHSQILTTPDEPLKKVGCCVEQSDVQVENKGKSAIDTPDYSSIKSPASLPTLHQTTRVSPSETHYTKQQPSQVQLLQVFTDEHLKMSSDTEMCMSGCQSVMHFSTSPTNQGPVFNRMSDPASVFRLSTKDEALCSLDGATEMLKNSQHYELGNTKYGSWDKLLDEAETKGTEQYIALQQELVKSACKNPRKRNKEQQEAFMCSLKIPKRSNSRELVTFCSASAASQDYIWPDDNNNTKDKQSAVEADSPRFDSVCVNSSIRQDKVASEASPVSDPMSRKLGQLFEDSEFGDNSPQSGTSAGEREVVEKEDVTIKEVVAETKAGKSQIDNPRKHQENRKHICKSDAICSAIDLRISEVVKEHMKLSLIGFDDDRKSRSQSLNALSSSVCHFGCNSYENRGTEKELRDQMSDQVKEGAILEEHLSLERLKSENPVDNSERLASDPPAQLRTSLESEMLSSTEVTQKIDQAQNFSDVTPNKGVIDHCVFQNPSAKNIQSNLTPNSHRDDINPFVHQWQGNDSQHSNKNPAFGSAADLSCKSPLLNSAEKRITRCCSVDNGLNRQNSPFNSHLSTYATNKGLSSTLSSMEDYKEQVNCQQASVDIHNHIANLTVTDISSSNNHPGFFCNNSSQVDEIMFVYSSEQESHASKSQAQRRTCEHGTQTERGLQTVNIANTSSAPKRRERHKRSNTDVPATQKAKVDIKKSPTWASMESMSAHLSKLIDSTSDLLGDVQEMRTGKALKSSLRSVNLSNMSMSYSESIDCTQRDCSTQTAIDVGIQTERSPTPAEKKVAAHHPLRGPKPLEVNVIVKVIGSEVVSVSQDKHVHCAVKNTDEKMQSMPELSFNASAATQSSNGLQKILPLKTAESISLEKVSEMSCSSPKGSDKCSISSSLDRYTDTDKGNGTYKDSKWQMSSQQWQTFAPTKGLTMQNHISPTDVHKHQAKARHGKTTGPAVDSGDFCLDSYNPSPVSKRTVQLQEDDVVSMTPSECSTDVLVNIKPISSVSQYQHHQMEPEDLPMHNKFTNWSGINLQHSKHSNKVATFLTKEHDKSGNCAEWGEMESCDSNIEFTAQSGRRTREIERLRQEREQVMATVNLSMNPTPLTVELTEAKLHYGLGETDTLLKMLSPRTREELEPPTSATTKQQLYDRHRRNIEGLRQDREERLQTYRRARSLSPSKHPRSSPPEGGSKVSAAMPSRRKEYLQQLRQEDNPRHRTRISNSTLCTGSSMSLSSGPTSGYNSSNIAQLQHGSRPLLTGQITGFHDEGLKVRTRPPICGPQSVKSQRAWLSAQDVCLEPPVTGFEPLMTSSPSPPPCTRHRNASFGSTSSISTTYQDITSSLLGRALAEVQLASSGDLSNLLMGKATAGWSYQGEEGGIQAYYKPSSSPSVHAFLGAGELDRPLDSLWNIICQLSKSHMYHQSLRSVWTRPLDDNTQLVYILTDPSTCHLSQPRDFCCISTESKQAQGGLSVLAMQSVFEESLPRPSVDAVRGEMMPSCWILQPIIHDGQEATRVIYLLQVDLGTPSFPHRLLNTVSRRQAAVIAGLDAFLAKSTGLTKTH</sequence>
<dbReference type="SUPFAM" id="SSF49879">
    <property type="entry name" value="SMAD/FHA domain"/>
    <property type="match status" value="1"/>
</dbReference>
<feature type="domain" description="Kinesin motor" evidence="8">
    <location>
        <begin position="1"/>
        <end position="284"/>
    </location>
</feature>
<keyword evidence="4 5" id="KW-0505">Motor protein</keyword>
<dbReference type="Pfam" id="PF01852">
    <property type="entry name" value="START"/>
    <property type="match status" value="1"/>
</dbReference>
<evidence type="ECO:0000259" key="9">
    <source>
        <dbReference type="PROSITE" id="PS50848"/>
    </source>
</evidence>
<evidence type="ECO:0000313" key="10">
    <source>
        <dbReference type="EMBL" id="KAA8581954.1"/>
    </source>
</evidence>
<feature type="region of interest" description="Disordered" evidence="7">
    <location>
        <begin position="655"/>
        <end position="680"/>
    </location>
</feature>
<feature type="binding site" evidence="5">
    <location>
        <begin position="25"/>
        <end position="32"/>
    </location>
    <ligand>
        <name>ATP</name>
        <dbReference type="ChEBI" id="CHEBI:30616"/>
    </ligand>
</feature>
<reference evidence="10 11" key="1">
    <citation type="submission" date="2019-08" db="EMBL/GenBank/DDBJ databases">
        <title>A chromosome-level genome assembly, high-density linkage maps, and genome scans reveal the genomic architecture of hybrid incompatibilities underlying speciation via character displacement in darters (Percidae: Etheostominae).</title>
        <authorList>
            <person name="Moran R.L."/>
            <person name="Catchen J.M."/>
            <person name="Fuller R.C."/>
        </authorList>
    </citation>
    <scope>NUCLEOTIDE SEQUENCE [LARGE SCALE GENOMIC DNA]</scope>
    <source>
        <strain evidence="10">EspeVRDwgs_2016</strain>
        <tissue evidence="10">Muscle</tissue>
    </source>
</reference>
<evidence type="ECO:0000259" key="8">
    <source>
        <dbReference type="PROSITE" id="PS50067"/>
    </source>
</evidence>
<dbReference type="GO" id="GO:0005524">
    <property type="term" value="F:ATP binding"/>
    <property type="evidence" value="ECO:0007669"/>
    <property type="project" value="UniProtKB-UniRule"/>
</dbReference>
<evidence type="ECO:0008006" key="12">
    <source>
        <dbReference type="Google" id="ProtNLM"/>
    </source>
</evidence>
<name>A0A5J5CJG2_9PERO</name>
<gene>
    <name evidence="10" type="ORF">FQN60_008694</name>
</gene>
<feature type="region of interest" description="Disordered" evidence="7">
    <location>
        <begin position="845"/>
        <end position="866"/>
    </location>
</feature>
<dbReference type="InterPro" id="IPR002913">
    <property type="entry name" value="START_lipid-bd_dom"/>
</dbReference>
<feature type="domain" description="START" evidence="9">
    <location>
        <begin position="2642"/>
        <end position="2769"/>
    </location>
</feature>
<dbReference type="Gene3D" id="3.30.530.20">
    <property type="match status" value="1"/>
</dbReference>
<dbReference type="PROSITE" id="PS50067">
    <property type="entry name" value="KINESIN_MOTOR_2"/>
    <property type="match status" value="1"/>
</dbReference>
<feature type="compositionally biased region" description="Low complexity" evidence="7">
    <location>
        <begin position="1182"/>
        <end position="1213"/>
    </location>
</feature>
<dbReference type="GO" id="GO:0008017">
    <property type="term" value="F:microtubule binding"/>
    <property type="evidence" value="ECO:0007669"/>
    <property type="project" value="InterPro"/>
</dbReference>
<feature type="region of interest" description="Disordered" evidence="7">
    <location>
        <begin position="579"/>
        <end position="599"/>
    </location>
</feature>
<dbReference type="PRINTS" id="PR00380">
    <property type="entry name" value="KINESINHEAVY"/>
</dbReference>
<dbReference type="GO" id="GO:0007018">
    <property type="term" value="P:microtubule-based movement"/>
    <property type="evidence" value="ECO:0007669"/>
    <property type="project" value="InterPro"/>
</dbReference>
<feature type="region of interest" description="Disordered" evidence="7">
    <location>
        <begin position="1663"/>
        <end position="1684"/>
    </location>
</feature>
<evidence type="ECO:0000256" key="3">
    <source>
        <dbReference type="ARBA" id="ARBA00023054"/>
    </source>
</evidence>
<evidence type="ECO:0000256" key="4">
    <source>
        <dbReference type="ARBA" id="ARBA00023175"/>
    </source>
</evidence>
<dbReference type="PANTHER" id="PTHR47117:SF1">
    <property type="entry name" value="STAR-RELATED LIPID TRANSFER PROTEIN 9"/>
    <property type="match status" value="1"/>
</dbReference>
<feature type="region of interest" description="Disordered" evidence="7">
    <location>
        <begin position="1000"/>
        <end position="1036"/>
    </location>
</feature>
<feature type="region of interest" description="Disordered" evidence="7">
    <location>
        <begin position="287"/>
        <end position="306"/>
    </location>
</feature>
<proteinExistence type="inferred from homology"/>
<feature type="non-terminal residue" evidence="10">
    <location>
        <position position="1"/>
    </location>
</feature>
<feature type="compositionally biased region" description="Low complexity" evidence="7">
    <location>
        <begin position="208"/>
        <end position="223"/>
    </location>
</feature>
<feature type="compositionally biased region" description="Basic and acidic residues" evidence="7">
    <location>
        <begin position="2389"/>
        <end position="2402"/>
    </location>
</feature>
<keyword evidence="3 6" id="KW-0175">Coiled coil</keyword>
<feature type="region of interest" description="Disordered" evidence="7">
    <location>
        <begin position="208"/>
        <end position="227"/>
    </location>
</feature>
<feature type="compositionally biased region" description="Basic and acidic residues" evidence="7">
    <location>
        <begin position="1663"/>
        <end position="1678"/>
    </location>
</feature>
<evidence type="ECO:0000256" key="5">
    <source>
        <dbReference type="PROSITE-ProRule" id="PRU00283"/>
    </source>
</evidence>
<dbReference type="InterPro" id="IPR023393">
    <property type="entry name" value="START-like_dom_sf"/>
</dbReference>
<comment type="similarity">
    <text evidence="5">Belongs to the TRAFAC class myosin-kinesin ATPase superfamily. Kinesin family.</text>
</comment>
<dbReference type="Pfam" id="PF00225">
    <property type="entry name" value="Kinesin"/>
    <property type="match status" value="1"/>
</dbReference>
<dbReference type="InterPro" id="IPR036961">
    <property type="entry name" value="Kinesin_motor_dom_sf"/>
</dbReference>
<evidence type="ECO:0000313" key="11">
    <source>
        <dbReference type="Proteomes" id="UP000327493"/>
    </source>
</evidence>
<feature type="compositionally biased region" description="Basic and acidic residues" evidence="7">
    <location>
        <begin position="845"/>
        <end position="859"/>
    </location>
</feature>
<dbReference type="InterPro" id="IPR019821">
    <property type="entry name" value="Kinesin_motor_CS"/>
</dbReference>
<keyword evidence="11" id="KW-1185">Reference proteome</keyword>
<dbReference type="SMART" id="SM00129">
    <property type="entry name" value="KISc"/>
    <property type="match status" value="1"/>
</dbReference>
<dbReference type="PANTHER" id="PTHR47117">
    <property type="entry name" value="STAR-RELATED LIPID TRANSFER PROTEIN 9"/>
    <property type="match status" value="1"/>
</dbReference>
<keyword evidence="1 5" id="KW-0547">Nucleotide-binding</keyword>
<evidence type="ECO:0000256" key="1">
    <source>
        <dbReference type="ARBA" id="ARBA00022741"/>
    </source>
</evidence>
<dbReference type="GO" id="GO:0008289">
    <property type="term" value="F:lipid binding"/>
    <property type="evidence" value="ECO:0007669"/>
    <property type="project" value="InterPro"/>
</dbReference>
<dbReference type="Gene3D" id="2.60.200.20">
    <property type="match status" value="1"/>
</dbReference>
<feature type="compositionally biased region" description="Basic and acidic residues" evidence="7">
    <location>
        <begin position="2434"/>
        <end position="2449"/>
    </location>
</feature>
<feature type="compositionally biased region" description="Basic and acidic residues" evidence="7">
    <location>
        <begin position="1539"/>
        <end position="1549"/>
    </location>
</feature>